<gene>
    <name evidence="1" type="ORF">MML48_1g19133</name>
</gene>
<keyword evidence="1" id="KW-0418">Kinase</keyword>
<name>A0ACB9TTB9_HOLOL</name>
<dbReference type="EMBL" id="CM043015">
    <property type="protein sequence ID" value="KAI4469997.1"/>
    <property type="molecule type" value="Genomic_DNA"/>
</dbReference>
<keyword evidence="1" id="KW-0808">Transferase</keyword>
<accession>A0ACB9TTB9</accession>
<keyword evidence="2" id="KW-1185">Reference proteome</keyword>
<evidence type="ECO:0000313" key="1">
    <source>
        <dbReference type="EMBL" id="KAI4469997.1"/>
    </source>
</evidence>
<sequence>MKPERGRFGPLVGSIDEGTSSTRFLVFAAKTAEVLTYQVSIPHITPKEGWVEQDPEVILHSVIETINVTCDNLIKLDISPEDIVATVWLDMRTASTVDQILQNGKRNKNFLKNVCGLPVSTYFSALKIRWLIDNVEGVRRAISEDRCLFGTIDTWLIWNLTGGVNGGLHLTDVTNASRTMLMNIDTLKWDPQLCKIFDIPMSILPEIKSSSEIYGYISNQYLKAFQYQV</sequence>
<organism evidence="1 2">
    <name type="scientific">Holotrichia oblita</name>
    <name type="common">Chafer beetle</name>
    <dbReference type="NCBI Taxonomy" id="644536"/>
    <lineage>
        <taxon>Eukaryota</taxon>
        <taxon>Metazoa</taxon>
        <taxon>Ecdysozoa</taxon>
        <taxon>Arthropoda</taxon>
        <taxon>Hexapoda</taxon>
        <taxon>Insecta</taxon>
        <taxon>Pterygota</taxon>
        <taxon>Neoptera</taxon>
        <taxon>Endopterygota</taxon>
        <taxon>Coleoptera</taxon>
        <taxon>Polyphaga</taxon>
        <taxon>Scarabaeiformia</taxon>
        <taxon>Scarabaeidae</taxon>
        <taxon>Melolonthinae</taxon>
        <taxon>Holotrichia</taxon>
    </lineage>
</organism>
<protein>
    <submittedName>
        <fullName evidence="1">Sugar kinase</fullName>
    </submittedName>
</protein>
<evidence type="ECO:0000313" key="2">
    <source>
        <dbReference type="Proteomes" id="UP001056778"/>
    </source>
</evidence>
<comment type="caution">
    <text evidence="1">The sequence shown here is derived from an EMBL/GenBank/DDBJ whole genome shotgun (WGS) entry which is preliminary data.</text>
</comment>
<proteinExistence type="predicted"/>
<dbReference type="Proteomes" id="UP001056778">
    <property type="component" value="Chromosome 1"/>
</dbReference>
<reference evidence="1" key="1">
    <citation type="submission" date="2022-04" db="EMBL/GenBank/DDBJ databases">
        <title>Chromosome-scale genome assembly of Holotrichia oblita Faldermann.</title>
        <authorList>
            <person name="Rongchong L."/>
        </authorList>
    </citation>
    <scope>NUCLEOTIDE SEQUENCE</scope>
    <source>
        <strain evidence="1">81SQS9</strain>
    </source>
</reference>